<dbReference type="InterPro" id="IPR000719">
    <property type="entry name" value="Prot_kinase_dom"/>
</dbReference>
<dbReference type="Proteomes" id="UP000481861">
    <property type="component" value="Unassembled WGS sequence"/>
</dbReference>
<sequence>MHRERNAGFVASYVAVKICTRDAAKSAQLNRELDFYEHVSSMQSQHRGQAYIRGLYSEFELDGPTGRHLCLVYPPMHMTIRQLQYQNPAHKLNFPLLKWTLANVLKALSFLQDEAKVVHTDINPANIMLTVADETILEDFEKAEAENPSPCKVIDDTRSIYCSRKLRLPTGDLWGQPALCDFGEARIGDSHSGLIQPELYRAPEILFEQEWVIARSCTCHCAQHLVKLW</sequence>
<dbReference type="InterPro" id="IPR050494">
    <property type="entry name" value="Ser_Thr_dual-spec_kinase"/>
</dbReference>
<dbReference type="PANTHER" id="PTHR24058">
    <property type="entry name" value="DUAL SPECIFICITY PROTEIN KINASE"/>
    <property type="match status" value="1"/>
</dbReference>
<evidence type="ECO:0000256" key="5">
    <source>
        <dbReference type="ARBA" id="ARBA00022840"/>
    </source>
</evidence>
<evidence type="ECO:0000256" key="3">
    <source>
        <dbReference type="ARBA" id="ARBA00022741"/>
    </source>
</evidence>
<protein>
    <submittedName>
        <fullName evidence="7">Kinase-like domain-containing protein</fullName>
    </submittedName>
</protein>
<evidence type="ECO:0000313" key="7">
    <source>
        <dbReference type="EMBL" id="KAF2869545.1"/>
    </source>
</evidence>
<dbReference type="SUPFAM" id="SSF56112">
    <property type="entry name" value="Protein kinase-like (PK-like)"/>
    <property type="match status" value="1"/>
</dbReference>
<comment type="caution">
    <text evidence="7">The sequence shown here is derived from an EMBL/GenBank/DDBJ whole genome shotgun (WGS) entry which is preliminary data.</text>
</comment>
<dbReference type="Gene3D" id="3.30.200.20">
    <property type="entry name" value="Phosphorylase Kinase, domain 1"/>
    <property type="match status" value="1"/>
</dbReference>
<dbReference type="PROSITE" id="PS50011">
    <property type="entry name" value="PROTEIN_KINASE_DOM"/>
    <property type="match status" value="1"/>
</dbReference>
<keyword evidence="4 7" id="KW-0418">Kinase</keyword>
<keyword evidence="8" id="KW-1185">Reference proteome</keyword>
<keyword evidence="2" id="KW-0808">Transferase</keyword>
<evidence type="ECO:0000256" key="4">
    <source>
        <dbReference type="ARBA" id="ARBA00022777"/>
    </source>
</evidence>
<evidence type="ECO:0000313" key="8">
    <source>
        <dbReference type="Proteomes" id="UP000481861"/>
    </source>
</evidence>
<dbReference type="Gene3D" id="1.10.510.10">
    <property type="entry name" value="Transferase(Phosphotransferase) domain 1"/>
    <property type="match status" value="1"/>
</dbReference>
<dbReference type="InterPro" id="IPR011009">
    <property type="entry name" value="Kinase-like_dom_sf"/>
</dbReference>
<dbReference type="GO" id="GO:0005524">
    <property type="term" value="F:ATP binding"/>
    <property type="evidence" value="ECO:0007669"/>
    <property type="project" value="UniProtKB-KW"/>
</dbReference>
<dbReference type="GO" id="GO:0004674">
    <property type="term" value="F:protein serine/threonine kinase activity"/>
    <property type="evidence" value="ECO:0007669"/>
    <property type="project" value="UniProtKB-KW"/>
</dbReference>
<reference evidence="7 8" key="1">
    <citation type="submission" date="2020-01" db="EMBL/GenBank/DDBJ databases">
        <authorList>
            <consortium name="DOE Joint Genome Institute"/>
            <person name="Haridas S."/>
            <person name="Albert R."/>
            <person name="Binder M."/>
            <person name="Bloem J."/>
            <person name="Labutti K."/>
            <person name="Salamov A."/>
            <person name="Andreopoulos B."/>
            <person name="Baker S.E."/>
            <person name="Barry K."/>
            <person name="Bills G."/>
            <person name="Bluhm B.H."/>
            <person name="Cannon C."/>
            <person name="Castanera R."/>
            <person name="Culley D.E."/>
            <person name="Daum C."/>
            <person name="Ezra D."/>
            <person name="Gonzalez J.B."/>
            <person name="Henrissat B."/>
            <person name="Kuo A."/>
            <person name="Liang C."/>
            <person name="Lipzen A."/>
            <person name="Lutzoni F."/>
            <person name="Magnuson J."/>
            <person name="Mondo S."/>
            <person name="Nolan M."/>
            <person name="Ohm R."/>
            <person name="Pangilinan J."/>
            <person name="Park H.-J.H."/>
            <person name="Ramirez L."/>
            <person name="Alfaro M."/>
            <person name="Sun H."/>
            <person name="Tritt A."/>
            <person name="Yoshinaga Y."/>
            <person name="Zwiers L.-H.L."/>
            <person name="Turgeon B.G."/>
            <person name="Goodwin S.B."/>
            <person name="Spatafora J.W."/>
            <person name="Crous P.W."/>
            <person name="Grigoriev I.V."/>
        </authorList>
    </citation>
    <scope>NUCLEOTIDE SEQUENCE [LARGE SCALE GENOMIC DNA]</scope>
    <source>
        <strain evidence="7 8">CBS 611.86</strain>
    </source>
</reference>
<feature type="domain" description="Protein kinase" evidence="6">
    <location>
        <begin position="1"/>
        <end position="229"/>
    </location>
</feature>
<dbReference type="OrthoDB" id="5979581at2759"/>
<evidence type="ECO:0000256" key="1">
    <source>
        <dbReference type="ARBA" id="ARBA00022527"/>
    </source>
</evidence>
<organism evidence="7 8">
    <name type="scientific">Massariosphaeria phaeospora</name>
    <dbReference type="NCBI Taxonomy" id="100035"/>
    <lineage>
        <taxon>Eukaryota</taxon>
        <taxon>Fungi</taxon>
        <taxon>Dikarya</taxon>
        <taxon>Ascomycota</taxon>
        <taxon>Pezizomycotina</taxon>
        <taxon>Dothideomycetes</taxon>
        <taxon>Pleosporomycetidae</taxon>
        <taxon>Pleosporales</taxon>
        <taxon>Pleosporales incertae sedis</taxon>
        <taxon>Massariosphaeria</taxon>
    </lineage>
</organism>
<proteinExistence type="predicted"/>
<name>A0A7C8MKY0_9PLEO</name>
<gene>
    <name evidence="7" type="ORF">BDV95DRAFT_498490</name>
</gene>
<accession>A0A7C8MKY0</accession>
<dbReference type="EMBL" id="JAADJZ010000016">
    <property type="protein sequence ID" value="KAF2869545.1"/>
    <property type="molecule type" value="Genomic_DNA"/>
</dbReference>
<evidence type="ECO:0000256" key="2">
    <source>
        <dbReference type="ARBA" id="ARBA00022679"/>
    </source>
</evidence>
<keyword evidence="1" id="KW-0723">Serine/threonine-protein kinase</keyword>
<dbReference type="AlphaFoldDB" id="A0A7C8MKY0"/>
<keyword evidence="3" id="KW-0547">Nucleotide-binding</keyword>
<keyword evidence="5" id="KW-0067">ATP-binding</keyword>
<evidence type="ECO:0000259" key="6">
    <source>
        <dbReference type="PROSITE" id="PS50011"/>
    </source>
</evidence>